<protein>
    <submittedName>
        <fullName evidence="5">Ankyrin repeat domain-containing protein</fullName>
    </submittedName>
</protein>
<accession>A0AAU7YMH5</accession>
<keyword evidence="2 3" id="KW-0040">ANK repeat</keyword>
<feature type="region of interest" description="Disordered" evidence="4">
    <location>
        <begin position="205"/>
        <end position="242"/>
    </location>
</feature>
<feature type="repeat" description="ANK" evidence="3">
    <location>
        <begin position="40"/>
        <end position="72"/>
    </location>
</feature>
<organism evidence="5">
    <name type="scientific">Wolbachia endosymbiont of Oeneis ivallda</name>
    <dbReference type="NCBI Taxonomy" id="3171168"/>
    <lineage>
        <taxon>Bacteria</taxon>
        <taxon>Pseudomonadati</taxon>
        <taxon>Pseudomonadota</taxon>
        <taxon>Alphaproteobacteria</taxon>
        <taxon>Rickettsiales</taxon>
        <taxon>Anaplasmataceae</taxon>
        <taxon>Wolbachieae</taxon>
        <taxon>Wolbachia</taxon>
    </lineage>
</organism>
<dbReference type="SUPFAM" id="SSF48403">
    <property type="entry name" value="Ankyrin repeat"/>
    <property type="match status" value="1"/>
</dbReference>
<name>A0AAU7YMH5_9RICK</name>
<feature type="region of interest" description="Disordered" evidence="4">
    <location>
        <begin position="322"/>
        <end position="347"/>
    </location>
</feature>
<evidence type="ECO:0000313" key="5">
    <source>
        <dbReference type="EMBL" id="XCA34104.1"/>
    </source>
</evidence>
<evidence type="ECO:0000256" key="3">
    <source>
        <dbReference type="PROSITE-ProRule" id="PRU00023"/>
    </source>
</evidence>
<dbReference type="Pfam" id="PF12796">
    <property type="entry name" value="Ank_2"/>
    <property type="match status" value="1"/>
</dbReference>
<evidence type="ECO:0000256" key="4">
    <source>
        <dbReference type="SAM" id="MobiDB-lite"/>
    </source>
</evidence>
<feature type="repeat" description="ANK" evidence="3">
    <location>
        <begin position="89"/>
        <end position="121"/>
    </location>
</feature>
<evidence type="ECO:0000256" key="2">
    <source>
        <dbReference type="ARBA" id="ARBA00023043"/>
    </source>
</evidence>
<sequence>MDYSIRDIDAALLDAAKRGDLNEVKRLISKGADVNEVDTNYNNSLYLAVENDHLDIAKVLLDNGADFITFDAAQVRHVYDKFLKIQDEYCKSSLHLAARLGDLKAVEDLLKKEANVNAKNDKGQTPLHLTVEVCYVDIPNPDEVDDYWNQYIAAEKKCGNVKIAEALLGNKEINVNAQDKYGKTPFDLAKTEEIKALLLKAIEKTDDNSASTDSEGDQEEDTEPEDNVQPSLQEQKEESQEFIAEEVSDVQIEDADNGHSIDIALTKNGVSPQSESSTNEEQPSSFFSSLFGILIKPFSLIGSFLGGFFSWLFGSDEPSTESDQIIAPSNSGGEELTNYQEGDNNII</sequence>
<keyword evidence="1" id="KW-0677">Repeat</keyword>
<dbReference type="SMART" id="SM00248">
    <property type="entry name" value="ANK"/>
    <property type="match status" value="4"/>
</dbReference>
<dbReference type="InterPro" id="IPR036770">
    <property type="entry name" value="Ankyrin_rpt-contain_sf"/>
</dbReference>
<dbReference type="Pfam" id="PF13637">
    <property type="entry name" value="Ank_4"/>
    <property type="match status" value="1"/>
</dbReference>
<dbReference type="PROSITE" id="PS50297">
    <property type="entry name" value="ANK_REP_REGION"/>
    <property type="match status" value="2"/>
</dbReference>
<reference evidence="5" key="1">
    <citation type="submission" date="2024-06" db="EMBL/GenBank/DDBJ databases">
        <title>Genome assembly of the Oeneis chryxus ivallda.</title>
        <authorList>
            <person name="MacDonald Z."/>
            <person name="Shaffer H.B."/>
            <person name="Gillespie T."/>
            <person name="Marimuthu M.P.A."/>
            <person name="Nguyen O."/>
            <person name="Fairbairn C.W."/>
            <person name="Seligmann W.E."/>
            <person name="Escalona M."/>
            <person name="Miller C."/>
            <person name="Toffelmier E."/>
        </authorList>
    </citation>
    <scope>NUCLEOTIDE SEQUENCE</scope>
    <source>
        <strain evidence="5">CCGP_102_HBS-TG_Oc004</strain>
    </source>
</reference>
<proteinExistence type="predicted"/>
<dbReference type="AlphaFoldDB" id="A0AAU7YMH5"/>
<dbReference type="PANTHER" id="PTHR24171:SF9">
    <property type="entry name" value="ANKYRIN REPEAT DOMAIN-CONTAINING PROTEIN 39"/>
    <property type="match status" value="1"/>
</dbReference>
<dbReference type="EMBL" id="CP158587">
    <property type="protein sequence ID" value="XCA34104.1"/>
    <property type="molecule type" value="Genomic_DNA"/>
</dbReference>
<feature type="compositionally biased region" description="Acidic residues" evidence="4">
    <location>
        <begin position="214"/>
        <end position="226"/>
    </location>
</feature>
<gene>
    <name evidence="5" type="ORF">ABS861_01445</name>
</gene>
<dbReference type="InterPro" id="IPR002110">
    <property type="entry name" value="Ankyrin_rpt"/>
</dbReference>
<feature type="repeat" description="ANK" evidence="3">
    <location>
        <begin position="7"/>
        <end position="39"/>
    </location>
</feature>
<dbReference type="PANTHER" id="PTHR24171">
    <property type="entry name" value="ANKYRIN REPEAT DOMAIN-CONTAINING PROTEIN 39-RELATED"/>
    <property type="match status" value="1"/>
</dbReference>
<evidence type="ECO:0000256" key="1">
    <source>
        <dbReference type="ARBA" id="ARBA00022737"/>
    </source>
</evidence>
<dbReference type="Gene3D" id="1.25.40.20">
    <property type="entry name" value="Ankyrin repeat-containing domain"/>
    <property type="match status" value="2"/>
</dbReference>
<dbReference type="PROSITE" id="PS50088">
    <property type="entry name" value="ANK_REPEAT"/>
    <property type="match status" value="3"/>
</dbReference>